<evidence type="ECO:0000256" key="1">
    <source>
        <dbReference type="SAM" id="MobiDB-lite"/>
    </source>
</evidence>
<dbReference type="InterPro" id="IPR052349">
    <property type="entry name" value="Metallo-hydrolase_Enzymes"/>
</dbReference>
<keyword evidence="3" id="KW-1185">Reference proteome</keyword>
<dbReference type="PANTHER" id="PTHR32027:SF0">
    <property type="entry name" value="CYTOSINE DEAMINASE"/>
    <property type="match status" value="1"/>
</dbReference>
<evidence type="ECO:0008006" key="4">
    <source>
        <dbReference type="Google" id="ProtNLM"/>
    </source>
</evidence>
<feature type="region of interest" description="Disordered" evidence="1">
    <location>
        <begin position="489"/>
        <end position="514"/>
    </location>
</feature>
<evidence type="ECO:0000313" key="3">
    <source>
        <dbReference type="Proteomes" id="UP000054342"/>
    </source>
</evidence>
<dbReference type="SUPFAM" id="SSF51556">
    <property type="entry name" value="Metallo-dependent hydrolases"/>
    <property type="match status" value="1"/>
</dbReference>
<reference evidence="2 3" key="1">
    <citation type="submission" date="2015-01" db="EMBL/GenBank/DDBJ databases">
        <title>The Genome Sequence of Exophiala xenobiotica CBS118157.</title>
        <authorList>
            <consortium name="The Broad Institute Genomics Platform"/>
            <person name="Cuomo C."/>
            <person name="de Hoog S."/>
            <person name="Gorbushina A."/>
            <person name="Stielow B."/>
            <person name="Teixiera M."/>
            <person name="Abouelleil A."/>
            <person name="Chapman S.B."/>
            <person name="Priest M."/>
            <person name="Young S.K."/>
            <person name="Wortman J."/>
            <person name="Nusbaum C."/>
            <person name="Birren B."/>
        </authorList>
    </citation>
    <scope>NUCLEOTIDE SEQUENCE [LARGE SCALE GENOMIC DNA]</scope>
    <source>
        <strain evidence="2 3">CBS 118157</strain>
    </source>
</reference>
<dbReference type="AlphaFoldDB" id="A0A0D2BM42"/>
<dbReference type="RefSeq" id="XP_013314190.1">
    <property type="nucleotide sequence ID" value="XM_013458736.1"/>
</dbReference>
<sequence length="571" mass="63089">MVLGDELAGREQFLTYLYQVGSYAVVAASTFHLNSIIESRIKLVENLVPPRNPTDLEHLNFPLTMKLQNVILPGRDPKSRWDVLLESDTITSIRPTEDWFDNSSLSSTPDTPSSLLLPPLCHPHIHLDKAYILTCNSHHNPHTVSHDGHGPDYTDLAPQSGSFSEALTKTSQAKQRYTPDDLYLRGSQLLGTSLTQGVTSCRAFVEVDHVTGAMCIAAAISLKKRFFTEGPQRGYLFKLQICAFAQDPIFSTDKGESNRQLLEKVLDEYAFRDGSGGGRAEQHIEALGSTPYVETSRAAALDNIKWAIDTALAKSLHLDFHLDYNLDPDLPAMVWDVLRLLREANWNERARPDKTIVLGHCTRLTLFDDAEMAKLAREIKESKLPVHFVGLPTSDLFMMGRPSASDDSKTLAANRPRGTLQVLSMINAHGLNACLSVNNVGNAFTPWGTGDPLALASLGVGVYQAGTEDDAMKLYECVSTRARRAIGLSTPVTHDTTPETSSRREDEGDPGQNSVVLVEGRGGEILLVRNEEWVGCPGHLGMKIPARQRVSVRDVVWDVPEVRLRHILRET</sequence>
<proteinExistence type="predicted"/>
<dbReference type="OrthoDB" id="10266980at2759"/>
<evidence type="ECO:0000313" key="2">
    <source>
        <dbReference type="EMBL" id="KIW53606.1"/>
    </source>
</evidence>
<dbReference type="STRING" id="348802.A0A0D2BM42"/>
<dbReference type="InterPro" id="IPR032466">
    <property type="entry name" value="Metal_Hydrolase"/>
</dbReference>
<dbReference type="HOGENOM" id="CLU_031758_1_0_1"/>
<accession>A0A0D2BM42</accession>
<organism evidence="2 3">
    <name type="scientific">Exophiala xenobiotica</name>
    <dbReference type="NCBI Taxonomy" id="348802"/>
    <lineage>
        <taxon>Eukaryota</taxon>
        <taxon>Fungi</taxon>
        <taxon>Dikarya</taxon>
        <taxon>Ascomycota</taxon>
        <taxon>Pezizomycotina</taxon>
        <taxon>Eurotiomycetes</taxon>
        <taxon>Chaetothyriomycetidae</taxon>
        <taxon>Chaetothyriales</taxon>
        <taxon>Herpotrichiellaceae</taxon>
        <taxon>Exophiala</taxon>
    </lineage>
</organism>
<feature type="compositionally biased region" description="Polar residues" evidence="1">
    <location>
        <begin position="490"/>
        <end position="500"/>
    </location>
</feature>
<dbReference type="GeneID" id="25331069"/>
<dbReference type="EMBL" id="KN847321">
    <property type="protein sequence ID" value="KIW53606.1"/>
    <property type="molecule type" value="Genomic_DNA"/>
</dbReference>
<protein>
    <recommendedName>
        <fullName evidence="4">Amidohydrolase-related domain-containing protein</fullName>
    </recommendedName>
</protein>
<dbReference type="Gene3D" id="3.20.20.140">
    <property type="entry name" value="Metal-dependent hydrolases"/>
    <property type="match status" value="1"/>
</dbReference>
<dbReference type="PANTHER" id="PTHR32027">
    <property type="entry name" value="CYTOSINE DEAMINASE"/>
    <property type="match status" value="1"/>
</dbReference>
<gene>
    <name evidence="2" type="ORF">PV05_09161</name>
</gene>
<dbReference type="GO" id="GO:0016814">
    <property type="term" value="F:hydrolase activity, acting on carbon-nitrogen (but not peptide) bonds, in cyclic amidines"/>
    <property type="evidence" value="ECO:0007669"/>
    <property type="project" value="TreeGrafter"/>
</dbReference>
<dbReference type="Proteomes" id="UP000054342">
    <property type="component" value="Unassembled WGS sequence"/>
</dbReference>
<name>A0A0D2BM42_9EURO</name>